<dbReference type="Proteomes" id="UP001549204">
    <property type="component" value="Unassembled WGS sequence"/>
</dbReference>
<sequence length="329" mass="37487">MGLLVDGKWQDRRHDTKDSGGRFVRAQSQWRDWVTVDGVPGEGRKRGFKAEPGRYHLYVSLACPWAHRTLIFRALKKLEDVISVSVLHHFMGANGWTFLTADGATGDTLYGLNFLHQIYTKADPAYSGRVTVPVLWDRREQTIVSNESSEIIRMLNSAFDEWGDANLDFYPPALRGEIEAVNALVYPSINNGVYRAGFATTQTAYDEAFGELFSALDQLEDRLSRQRYLVGDRITEADWRLFTTLVRFDPVYVGHFKCNLRRIADYPNLSNYLRDLYQVPGVSGTVNLHHIKSHYYGSHETINPTRIVPVGPDLDYAAPHDRNRFKKAA</sequence>
<dbReference type="Gene3D" id="1.20.1050.10">
    <property type="match status" value="1"/>
</dbReference>
<dbReference type="SUPFAM" id="SSF52833">
    <property type="entry name" value="Thioredoxin-like"/>
    <property type="match status" value="1"/>
</dbReference>
<dbReference type="PIRSF" id="PIRSF015753">
    <property type="entry name" value="GST"/>
    <property type="match status" value="1"/>
</dbReference>
<dbReference type="InterPro" id="IPR010987">
    <property type="entry name" value="Glutathione-S-Trfase_C-like"/>
</dbReference>
<dbReference type="InterPro" id="IPR004045">
    <property type="entry name" value="Glutathione_S-Trfase_N"/>
</dbReference>
<dbReference type="PANTHER" id="PTHR32419">
    <property type="entry name" value="GLUTATHIONYL-HYDROQUINONE REDUCTASE"/>
    <property type="match status" value="1"/>
</dbReference>
<evidence type="ECO:0000313" key="2">
    <source>
        <dbReference type="EMBL" id="MET3581522.1"/>
    </source>
</evidence>
<gene>
    <name evidence="2" type="ORF">ABID19_004573</name>
</gene>
<dbReference type="SUPFAM" id="SSF47616">
    <property type="entry name" value="GST C-terminal domain-like"/>
    <property type="match status" value="1"/>
</dbReference>
<dbReference type="PROSITE" id="PS50405">
    <property type="entry name" value="GST_CTER"/>
    <property type="match status" value="1"/>
</dbReference>
<evidence type="ECO:0000313" key="3">
    <source>
        <dbReference type="Proteomes" id="UP001549204"/>
    </source>
</evidence>
<name>A0ABV2GTR1_9HYPH</name>
<dbReference type="SFLD" id="SFLDG01206">
    <property type="entry name" value="Xi.1"/>
    <property type="match status" value="1"/>
</dbReference>
<evidence type="ECO:0000259" key="1">
    <source>
        <dbReference type="PROSITE" id="PS50405"/>
    </source>
</evidence>
<dbReference type="Pfam" id="PF13409">
    <property type="entry name" value="GST_N_2"/>
    <property type="match status" value="1"/>
</dbReference>
<dbReference type="EMBL" id="JBEPMC010000008">
    <property type="protein sequence ID" value="MET3581522.1"/>
    <property type="molecule type" value="Genomic_DNA"/>
</dbReference>
<accession>A0ABV2GTR1</accession>
<dbReference type="CDD" id="cd03190">
    <property type="entry name" value="GST_C_Omega_like"/>
    <property type="match status" value="1"/>
</dbReference>
<dbReference type="InterPro" id="IPR040079">
    <property type="entry name" value="Glutathione_S-Trfase"/>
</dbReference>
<dbReference type="PANTHER" id="PTHR32419:SF6">
    <property type="entry name" value="GLUTATHIONE S-TRANSFERASE OMEGA-LIKE 1-RELATED"/>
    <property type="match status" value="1"/>
</dbReference>
<protein>
    <submittedName>
        <fullName evidence="2">Glutathione S-transferase</fullName>
    </submittedName>
</protein>
<dbReference type="InterPro" id="IPR036282">
    <property type="entry name" value="Glutathione-S-Trfase_C_sf"/>
</dbReference>
<dbReference type="Gene3D" id="3.40.30.10">
    <property type="entry name" value="Glutaredoxin"/>
    <property type="match status" value="1"/>
</dbReference>
<proteinExistence type="predicted"/>
<reference evidence="2 3" key="1">
    <citation type="submission" date="2024-06" db="EMBL/GenBank/DDBJ databases">
        <title>Genomic Encyclopedia of Type Strains, Phase IV (KMG-IV): sequencing the most valuable type-strain genomes for metagenomic binning, comparative biology and taxonomic classification.</title>
        <authorList>
            <person name="Goeker M."/>
        </authorList>
    </citation>
    <scope>NUCLEOTIDE SEQUENCE [LARGE SCALE GENOMIC DNA]</scope>
    <source>
        <strain evidence="2 3">DSM 100022</strain>
    </source>
</reference>
<comment type="caution">
    <text evidence="2">The sequence shown here is derived from an EMBL/GenBank/DDBJ whole genome shotgun (WGS) entry which is preliminary data.</text>
</comment>
<dbReference type="RefSeq" id="WP_354493164.1">
    <property type="nucleotide sequence ID" value="NZ_JBEPMC010000008.1"/>
</dbReference>
<keyword evidence="3" id="KW-1185">Reference proteome</keyword>
<dbReference type="InterPro" id="IPR016639">
    <property type="entry name" value="GST_Omega/GSH"/>
</dbReference>
<dbReference type="InterPro" id="IPR036249">
    <property type="entry name" value="Thioredoxin-like_sf"/>
</dbReference>
<dbReference type="Pfam" id="PF13410">
    <property type="entry name" value="GST_C_2"/>
    <property type="match status" value="1"/>
</dbReference>
<dbReference type="InterPro" id="IPR047047">
    <property type="entry name" value="GST_Omega-like_C"/>
</dbReference>
<organism evidence="2 3">
    <name type="scientific">Mesorhizobium robiniae</name>
    <dbReference type="NCBI Taxonomy" id="559315"/>
    <lineage>
        <taxon>Bacteria</taxon>
        <taxon>Pseudomonadati</taxon>
        <taxon>Pseudomonadota</taxon>
        <taxon>Alphaproteobacteria</taxon>
        <taxon>Hyphomicrobiales</taxon>
        <taxon>Phyllobacteriaceae</taxon>
        <taxon>Mesorhizobium</taxon>
    </lineage>
</organism>
<dbReference type="SFLD" id="SFLDG01148">
    <property type="entry name" value="Xi_(cytGST)"/>
    <property type="match status" value="1"/>
</dbReference>
<feature type="domain" description="GST C-terminal" evidence="1">
    <location>
        <begin position="171"/>
        <end position="305"/>
    </location>
</feature>
<dbReference type="SFLD" id="SFLDS00019">
    <property type="entry name" value="Glutathione_Transferase_(cytos"/>
    <property type="match status" value="1"/>
</dbReference>